<evidence type="ECO:0000256" key="3">
    <source>
        <dbReference type="ARBA" id="ARBA00022692"/>
    </source>
</evidence>
<keyword evidence="3 6" id="KW-0812">Transmembrane</keyword>
<comment type="caution">
    <text evidence="7">The sequence shown here is derived from an EMBL/GenBank/DDBJ whole genome shotgun (WGS) entry which is preliminary data.</text>
</comment>
<gene>
    <name evidence="7" type="ORF">SAMN02745164_01755</name>
</gene>
<dbReference type="GO" id="GO:0005886">
    <property type="term" value="C:plasma membrane"/>
    <property type="evidence" value="ECO:0007669"/>
    <property type="project" value="UniProtKB-SubCell"/>
</dbReference>
<evidence type="ECO:0000256" key="4">
    <source>
        <dbReference type="ARBA" id="ARBA00022989"/>
    </source>
</evidence>
<dbReference type="GO" id="GO:0015081">
    <property type="term" value="F:sodium ion transmembrane transporter activity"/>
    <property type="evidence" value="ECO:0007669"/>
    <property type="project" value="InterPro"/>
</dbReference>
<dbReference type="RefSeq" id="WP_072865488.1">
    <property type="nucleotide sequence ID" value="NZ_FQUI01000033.1"/>
</dbReference>
<proteinExistence type="predicted"/>
<keyword evidence="5 6" id="KW-0472">Membrane</keyword>
<evidence type="ECO:0000256" key="2">
    <source>
        <dbReference type="ARBA" id="ARBA00022475"/>
    </source>
</evidence>
<organism evidence="7 8">
    <name type="scientific">Marinitoga hydrogenitolerans (strain DSM 16785 / JCM 12826 / AT1271)</name>
    <dbReference type="NCBI Taxonomy" id="1122195"/>
    <lineage>
        <taxon>Bacteria</taxon>
        <taxon>Thermotogati</taxon>
        <taxon>Thermotogota</taxon>
        <taxon>Thermotogae</taxon>
        <taxon>Petrotogales</taxon>
        <taxon>Petrotogaceae</taxon>
        <taxon>Marinitoga</taxon>
    </lineage>
</organism>
<dbReference type="EMBL" id="FQUI01000033">
    <property type="protein sequence ID" value="SHF08713.1"/>
    <property type="molecule type" value="Genomic_DNA"/>
</dbReference>
<dbReference type="Proteomes" id="UP000184334">
    <property type="component" value="Unassembled WGS sequence"/>
</dbReference>
<keyword evidence="4 6" id="KW-1133">Transmembrane helix</keyword>
<dbReference type="AlphaFoldDB" id="A0A1M4YSL6"/>
<accession>A0A1M4YSL6</accession>
<name>A0A1M4YSL6_MARH1</name>
<keyword evidence="8" id="KW-1185">Reference proteome</keyword>
<dbReference type="InterPro" id="IPR005899">
    <property type="entry name" value="Na_pump_deCOase"/>
</dbReference>
<evidence type="ECO:0000313" key="7">
    <source>
        <dbReference type="EMBL" id="SHF08713.1"/>
    </source>
</evidence>
<dbReference type="GO" id="GO:0036376">
    <property type="term" value="P:sodium ion export across plasma membrane"/>
    <property type="evidence" value="ECO:0007669"/>
    <property type="project" value="InterPro"/>
</dbReference>
<dbReference type="Pfam" id="PF04277">
    <property type="entry name" value="OAD_gamma"/>
    <property type="match status" value="1"/>
</dbReference>
<evidence type="ECO:0000256" key="6">
    <source>
        <dbReference type="SAM" id="Phobius"/>
    </source>
</evidence>
<feature type="transmembrane region" description="Helical" evidence="6">
    <location>
        <begin position="6"/>
        <end position="32"/>
    </location>
</feature>
<protein>
    <submittedName>
        <fullName evidence="7">Oxaloacetate decarboxylase, gamma chain</fullName>
    </submittedName>
</protein>
<evidence type="ECO:0000313" key="8">
    <source>
        <dbReference type="Proteomes" id="UP000184334"/>
    </source>
</evidence>
<reference evidence="7" key="1">
    <citation type="submission" date="2016-11" db="EMBL/GenBank/DDBJ databases">
        <authorList>
            <person name="Varghese N."/>
            <person name="Submissions S."/>
        </authorList>
    </citation>
    <scope>NUCLEOTIDE SEQUENCE [LARGE SCALE GENOMIC DNA]</scope>
    <source>
        <strain evidence="7">DSM 16785</strain>
    </source>
</reference>
<sequence>MSNVLSITFVGIVIVFAVLSILSIFFILFKFISPSNEKKVKREINIPHSNPKPINNFKVINGIEETNENEEVISAIMGAVSVYMNGKQFKIKNIKPAPINKNKKLSMWGMLPSTTIWRAKRLGGRK</sequence>
<dbReference type="STRING" id="1122195.SAMN02745164_01755"/>
<comment type="subcellular location">
    <subcellularLocation>
        <location evidence="1">Cell membrane</location>
    </subcellularLocation>
</comment>
<keyword evidence="2" id="KW-1003">Cell membrane</keyword>
<evidence type="ECO:0000256" key="1">
    <source>
        <dbReference type="ARBA" id="ARBA00004236"/>
    </source>
</evidence>
<evidence type="ECO:0000256" key="5">
    <source>
        <dbReference type="ARBA" id="ARBA00023136"/>
    </source>
</evidence>